<accession>A0A810N589</accession>
<organism evidence="1 2">
    <name type="scientific">Polymorphospora rubra</name>
    <dbReference type="NCBI Taxonomy" id="338584"/>
    <lineage>
        <taxon>Bacteria</taxon>
        <taxon>Bacillati</taxon>
        <taxon>Actinomycetota</taxon>
        <taxon>Actinomycetes</taxon>
        <taxon>Micromonosporales</taxon>
        <taxon>Micromonosporaceae</taxon>
        <taxon>Polymorphospora</taxon>
    </lineage>
</organism>
<dbReference type="EMBL" id="AP023359">
    <property type="protein sequence ID" value="BCJ66635.1"/>
    <property type="molecule type" value="Genomic_DNA"/>
</dbReference>
<evidence type="ECO:0000313" key="2">
    <source>
        <dbReference type="Proteomes" id="UP000680866"/>
    </source>
</evidence>
<protein>
    <submittedName>
        <fullName evidence="1">Uncharacterized protein</fullName>
    </submittedName>
</protein>
<sequence>MGWHPQILRATGQALGELADDPLGGRATVGLKKRDIAGGEVLTGEVALT</sequence>
<dbReference type="KEGG" id="pry:Prubr_36560"/>
<proteinExistence type="predicted"/>
<dbReference type="Proteomes" id="UP000680866">
    <property type="component" value="Chromosome"/>
</dbReference>
<keyword evidence="2" id="KW-1185">Reference proteome</keyword>
<reference evidence="1" key="1">
    <citation type="submission" date="2020-08" db="EMBL/GenBank/DDBJ databases">
        <title>Whole genome shotgun sequence of Polymorphospora rubra NBRC 101157.</title>
        <authorList>
            <person name="Komaki H."/>
            <person name="Tamura T."/>
        </authorList>
    </citation>
    <scope>NUCLEOTIDE SEQUENCE</scope>
    <source>
        <strain evidence="1">NBRC 101157</strain>
    </source>
</reference>
<gene>
    <name evidence="1" type="ORF">Prubr_36560</name>
</gene>
<evidence type="ECO:0000313" key="1">
    <source>
        <dbReference type="EMBL" id="BCJ66635.1"/>
    </source>
</evidence>
<dbReference type="AlphaFoldDB" id="A0A810N589"/>
<name>A0A810N589_9ACTN</name>